<evidence type="ECO:0000256" key="1">
    <source>
        <dbReference type="SAM" id="MobiDB-lite"/>
    </source>
</evidence>
<feature type="region of interest" description="Disordered" evidence="1">
    <location>
        <begin position="637"/>
        <end position="769"/>
    </location>
</feature>
<feature type="compositionally biased region" description="Basic and acidic residues" evidence="1">
    <location>
        <begin position="104"/>
        <end position="113"/>
    </location>
</feature>
<dbReference type="AlphaFoldDB" id="A0A7S4JLX2"/>
<accession>A0A7S4JLX2</accession>
<sequence length="801" mass="82895">MPEGPRIAPSSAPPPPMPSEWVTIPGALAFARRRGGGDPPSAAPGSGSTDGAAGVRGGGGFGRRAAAAASTSDGLWWPCVLYPSWGSAAKDSGFMAPASGDAGTDAKKEKEASLDSAEDELGRPRLVRIAGCRRPVAAKHLARNLVPERAALRPRRAKHNVSGKKGPRPKQNRVVAHFLGLCGSSSSSSDAANSHRRTSSPTQKSSTSSPSTSTSSHLSSPPMWAAVDMTSLRPYRSDLIDVLRSSENRVARSDWTDLLRAVDEASLALEDRDLTAKEMMKTIRVRKRREKSEEAEERRRKREAEEAESGDHEGSSKELSVTQKQTPEYFVDWGSSGNGTQSQTQTQSQMSQFSQKFGPGAAQSSDSASKNPGDSDAAAAAAADAGAAETDAGADGERVESAAPADEKKTTEETNHRLPETAPTPSSQQHRQHQRPGILLNKSGETTVDRSSSSQPPKSVSIRTPGSEAKKKSRSKTPSSPSRGVVGGAGAGAGDSEKADGIIPGEEEVAKPADGAMAGEHSEESAAHEVGSGKATGGAPDVLEPAKKSMATTTTSEERRTPAPATGRPGATKVSPSPAASATAEAAGRRKDRGEEDLSLELADVRKRVFSEAEEVGAGQRGRDDDDVDANARRFAKGVAGAGAVEATATVDSRKRRNGNGDAPKIDGAGAGAGAGGRAEREGGESSPSKRPRVAAAQEESVPPVDDADEGSTTPPRGDGGEPATANADGAPAKSPEGGRSGVGDAVPLPPTRSPPTAETSKPGDAFDGVIRMEVAGSNSEDTSYFDDDEDRGFCMLMTQD</sequence>
<feature type="compositionally biased region" description="Basic residues" evidence="1">
    <location>
        <begin position="152"/>
        <end position="171"/>
    </location>
</feature>
<feature type="compositionally biased region" description="Polar residues" evidence="1">
    <location>
        <begin position="362"/>
        <end position="372"/>
    </location>
</feature>
<dbReference type="EMBL" id="HBKQ01043604">
    <property type="protein sequence ID" value="CAE2267869.1"/>
    <property type="molecule type" value="Transcribed_RNA"/>
</dbReference>
<feature type="compositionally biased region" description="Low complexity" evidence="1">
    <location>
        <begin position="374"/>
        <end position="393"/>
    </location>
</feature>
<feature type="compositionally biased region" description="Low complexity" evidence="1">
    <location>
        <begin position="637"/>
        <end position="651"/>
    </location>
</feature>
<feature type="region of interest" description="Disordered" evidence="1">
    <location>
        <begin position="284"/>
        <end position="598"/>
    </location>
</feature>
<gene>
    <name evidence="2" type="ORF">OAUR00152_LOCUS30055</name>
</gene>
<organism evidence="2">
    <name type="scientific">Odontella aurita</name>
    <dbReference type="NCBI Taxonomy" id="265563"/>
    <lineage>
        <taxon>Eukaryota</taxon>
        <taxon>Sar</taxon>
        <taxon>Stramenopiles</taxon>
        <taxon>Ochrophyta</taxon>
        <taxon>Bacillariophyta</taxon>
        <taxon>Mediophyceae</taxon>
        <taxon>Biddulphiophycidae</taxon>
        <taxon>Eupodiscales</taxon>
        <taxon>Odontellaceae</taxon>
        <taxon>Odontella</taxon>
    </lineage>
</organism>
<feature type="compositionally biased region" description="Polar residues" evidence="1">
    <location>
        <begin position="317"/>
        <end position="326"/>
    </location>
</feature>
<evidence type="ECO:0000313" key="2">
    <source>
        <dbReference type="EMBL" id="CAE2267869.1"/>
    </source>
</evidence>
<feature type="compositionally biased region" description="Basic and acidic residues" evidence="1">
    <location>
        <begin position="290"/>
        <end position="316"/>
    </location>
</feature>
<protein>
    <submittedName>
        <fullName evidence="2">Uncharacterized protein</fullName>
    </submittedName>
</protein>
<feature type="region of interest" description="Disordered" evidence="1">
    <location>
        <begin position="185"/>
        <end position="222"/>
    </location>
</feature>
<feature type="region of interest" description="Disordered" evidence="1">
    <location>
        <begin position="147"/>
        <end position="172"/>
    </location>
</feature>
<feature type="region of interest" description="Disordered" evidence="1">
    <location>
        <begin position="96"/>
        <end position="119"/>
    </location>
</feature>
<proteinExistence type="predicted"/>
<feature type="compositionally biased region" description="Low complexity" evidence="1">
    <location>
        <begin position="199"/>
        <end position="222"/>
    </location>
</feature>
<feature type="region of interest" description="Disordered" evidence="1">
    <location>
        <begin position="611"/>
        <end position="630"/>
    </location>
</feature>
<feature type="compositionally biased region" description="Low complexity" evidence="1">
    <location>
        <begin position="571"/>
        <end position="586"/>
    </location>
</feature>
<feature type="compositionally biased region" description="Low complexity" evidence="1">
    <location>
        <begin position="334"/>
        <end position="355"/>
    </location>
</feature>
<feature type="compositionally biased region" description="Low complexity" evidence="1">
    <location>
        <begin position="451"/>
        <end position="461"/>
    </location>
</feature>
<name>A0A7S4JLX2_9STRA</name>
<feature type="compositionally biased region" description="Basic and acidic residues" evidence="1">
    <location>
        <begin position="395"/>
        <end position="419"/>
    </location>
</feature>
<reference evidence="2" key="1">
    <citation type="submission" date="2021-01" db="EMBL/GenBank/DDBJ databases">
        <authorList>
            <person name="Corre E."/>
            <person name="Pelletier E."/>
            <person name="Niang G."/>
            <person name="Scheremetjew M."/>
            <person name="Finn R."/>
            <person name="Kale V."/>
            <person name="Holt S."/>
            <person name="Cochrane G."/>
            <person name="Meng A."/>
            <person name="Brown T."/>
            <person name="Cohen L."/>
        </authorList>
    </citation>
    <scope>NUCLEOTIDE SEQUENCE</scope>
    <source>
        <strain evidence="2">Isolate 1302-5</strain>
    </source>
</reference>
<feature type="region of interest" description="Disordered" evidence="1">
    <location>
        <begin position="1"/>
        <end position="71"/>
    </location>
</feature>
<feature type="compositionally biased region" description="Basic and acidic residues" evidence="1">
    <location>
        <begin position="587"/>
        <end position="596"/>
    </location>
</feature>
<feature type="compositionally biased region" description="Low complexity" evidence="1">
    <location>
        <begin position="39"/>
        <end position="53"/>
    </location>
</feature>